<sequence length="86" mass="9535">MQLSMGGPASALAHLSIWSFHSLSQRFNSTPFHYPTDPVCLTKREREKLPVFVYTVQQLTAGAAIVTDLCTSRCAVLLPPILLFPF</sequence>
<comment type="caution">
    <text evidence="1">The sequence shown here is derived from an EMBL/GenBank/DDBJ whole genome shotgun (WGS) entry which is preliminary data.</text>
</comment>
<dbReference type="Proteomes" id="UP000807115">
    <property type="component" value="Chromosome 10"/>
</dbReference>
<evidence type="ECO:0000313" key="2">
    <source>
        <dbReference type="Proteomes" id="UP000807115"/>
    </source>
</evidence>
<gene>
    <name evidence="1" type="ORF">BDA96_10G180700</name>
</gene>
<name>A0A921Q4N7_SORBI</name>
<reference evidence="1" key="2">
    <citation type="submission" date="2020-10" db="EMBL/GenBank/DDBJ databases">
        <authorList>
            <person name="Cooper E.A."/>
            <person name="Brenton Z.W."/>
            <person name="Flinn B.S."/>
            <person name="Jenkins J."/>
            <person name="Shu S."/>
            <person name="Flowers D."/>
            <person name="Luo F."/>
            <person name="Wang Y."/>
            <person name="Xia P."/>
            <person name="Barry K."/>
            <person name="Daum C."/>
            <person name="Lipzen A."/>
            <person name="Yoshinaga Y."/>
            <person name="Schmutz J."/>
            <person name="Saski C."/>
            <person name="Vermerris W."/>
            <person name="Kresovich S."/>
        </authorList>
    </citation>
    <scope>NUCLEOTIDE SEQUENCE</scope>
</reference>
<dbReference type="EMBL" id="CM027689">
    <property type="protein sequence ID" value="KAG0514320.1"/>
    <property type="molecule type" value="Genomic_DNA"/>
</dbReference>
<organism evidence="1 2">
    <name type="scientific">Sorghum bicolor</name>
    <name type="common">Sorghum</name>
    <name type="synonym">Sorghum vulgare</name>
    <dbReference type="NCBI Taxonomy" id="4558"/>
    <lineage>
        <taxon>Eukaryota</taxon>
        <taxon>Viridiplantae</taxon>
        <taxon>Streptophyta</taxon>
        <taxon>Embryophyta</taxon>
        <taxon>Tracheophyta</taxon>
        <taxon>Spermatophyta</taxon>
        <taxon>Magnoliopsida</taxon>
        <taxon>Liliopsida</taxon>
        <taxon>Poales</taxon>
        <taxon>Poaceae</taxon>
        <taxon>PACMAD clade</taxon>
        <taxon>Panicoideae</taxon>
        <taxon>Andropogonodae</taxon>
        <taxon>Andropogoneae</taxon>
        <taxon>Sorghinae</taxon>
        <taxon>Sorghum</taxon>
    </lineage>
</organism>
<protein>
    <submittedName>
        <fullName evidence="1">Uncharacterized protein</fullName>
    </submittedName>
</protein>
<reference evidence="1" key="1">
    <citation type="journal article" date="2019" name="BMC Genomics">
        <title>A new reference genome for Sorghum bicolor reveals high levels of sequence similarity between sweet and grain genotypes: implications for the genetics of sugar metabolism.</title>
        <authorList>
            <person name="Cooper E.A."/>
            <person name="Brenton Z.W."/>
            <person name="Flinn B.S."/>
            <person name="Jenkins J."/>
            <person name="Shu S."/>
            <person name="Flowers D."/>
            <person name="Luo F."/>
            <person name="Wang Y."/>
            <person name="Xia P."/>
            <person name="Barry K."/>
            <person name="Daum C."/>
            <person name="Lipzen A."/>
            <person name="Yoshinaga Y."/>
            <person name="Schmutz J."/>
            <person name="Saski C."/>
            <person name="Vermerris W."/>
            <person name="Kresovich S."/>
        </authorList>
    </citation>
    <scope>NUCLEOTIDE SEQUENCE</scope>
</reference>
<evidence type="ECO:0000313" key="1">
    <source>
        <dbReference type="EMBL" id="KAG0514320.1"/>
    </source>
</evidence>
<accession>A0A921Q4N7</accession>
<proteinExistence type="predicted"/>
<dbReference type="AlphaFoldDB" id="A0A921Q4N7"/>